<feature type="region of interest" description="Disordered" evidence="6">
    <location>
        <begin position="1"/>
        <end position="81"/>
    </location>
</feature>
<reference evidence="8" key="1">
    <citation type="submission" date="2023-09" db="UniProtKB">
        <authorList>
            <consortium name="Ensembl"/>
        </authorList>
    </citation>
    <scope>IDENTIFICATION</scope>
</reference>
<feature type="domain" description="Peptidase S1" evidence="7">
    <location>
        <begin position="66"/>
        <end position="289"/>
    </location>
</feature>
<keyword evidence="2" id="KW-0645">Protease</keyword>
<evidence type="ECO:0000256" key="3">
    <source>
        <dbReference type="ARBA" id="ARBA00022801"/>
    </source>
</evidence>
<dbReference type="AlphaFoldDB" id="A0A8C0I352"/>
<name>A0A8C0I352_BALMU</name>
<dbReference type="GO" id="GO:0022617">
    <property type="term" value="P:extracellular matrix disassembly"/>
    <property type="evidence" value="ECO:0007669"/>
    <property type="project" value="TreeGrafter"/>
</dbReference>
<evidence type="ECO:0000256" key="5">
    <source>
        <dbReference type="ARBA" id="ARBA00023157"/>
    </source>
</evidence>
<dbReference type="FunFam" id="2.40.10.10:FF:000010">
    <property type="entry name" value="Kallikrein related peptidase 11"/>
    <property type="match status" value="1"/>
</dbReference>
<gene>
    <name evidence="8" type="primary">KLK5</name>
</gene>
<dbReference type="PROSITE" id="PS50240">
    <property type="entry name" value="TRYPSIN_DOM"/>
    <property type="match status" value="1"/>
</dbReference>
<evidence type="ECO:0000313" key="8">
    <source>
        <dbReference type="Ensembl" id="ENSBMSP00010022949.1"/>
    </source>
</evidence>
<dbReference type="SUPFAM" id="SSF50494">
    <property type="entry name" value="Trypsin-like serine proteases"/>
    <property type="match status" value="1"/>
</dbReference>
<feature type="compositionally biased region" description="Polar residues" evidence="6">
    <location>
        <begin position="33"/>
        <end position="47"/>
    </location>
</feature>
<dbReference type="PROSITE" id="PS00135">
    <property type="entry name" value="TRYPSIN_SER"/>
    <property type="match status" value="1"/>
</dbReference>
<accession>A0A8C0I352</accession>
<dbReference type="PRINTS" id="PR00722">
    <property type="entry name" value="CHYMOTRYPSIN"/>
</dbReference>
<evidence type="ECO:0000259" key="7">
    <source>
        <dbReference type="PROSITE" id="PS50240"/>
    </source>
</evidence>
<dbReference type="GO" id="GO:0097209">
    <property type="term" value="C:epidermal lamellar body"/>
    <property type="evidence" value="ECO:0007669"/>
    <property type="project" value="Ensembl"/>
</dbReference>
<dbReference type="InterPro" id="IPR001314">
    <property type="entry name" value="Peptidase_S1A"/>
</dbReference>
<dbReference type="GO" id="GO:0097186">
    <property type="term" value="P:amelogenesis"/>
    <property type="evidence" value="ECO:0007669"/>
    <property type="project" value="TreeGrafter"/>
</dbReference>
<dbReference type="PANTHER" id="PTHR24271:SF59">
    <property type="entry name" value="KALLIKREIN-5"/>
    <property type="match status" value="1"/>
</dbReference>
<dbReference type="GO" id="GO:0004252">
    <property type="term" value="F:serine-type endopeptidase activity"/>
    <property type="evidence" value="ECO:0007669"/>
    <property type="project" value="Ensembl"/>
</dbReference>
<dbReference type="CDD" id="cd00190">
    <property type="entry name" value="Tryp_SPc"/>
    <property type="match status" value="1"/>
</dbReference>
<dbReference type="InterPro" id="IPR009003">
    <property type="entry name" value="Peptidase_S1_PA"/>
</dbReference>
<dbReference type="SMART" id="SM00020">
    <property type="entry name" value="Tryp_SPc"/>
    <property type="match status" value="1"/>
</dbReference>
<keyword evidence="3" id="KW-0378">Hydrolase</keyword>
<dbReference type="GO" id="GO:0005615">
    <property type="term" value="C:extracellular space"/>
    <property type="evidence" value="ECO:0007669"/>
    <property type="project" value="Ensembl"/>
</dbReference>
<evidence type="ECO:0000256" key="2">
    <source>
        <dbReference type="ARBA" id="ARBA00022670"/>
    </source>
</evidence>
<evidence type="ECO:0000256" key="4">
    <source>
        <dbReference type="ARBA" id="ARBA00022825"/>
    </source>
</evidence>
<evidence type="ECO:0000256" key="6">
    <source>
        <dbReference type="SAM" id="MobiDB-lite"/>
    </source>
</evidence>
<dbReference type="GO" id="GO:0002803">
    <property type="term" value="P:positive regulation of antibacterial peptide production"/>
    <property type="evidence" value="ECO:0007669"/>
    <property type="project" value="Ensembl"/>
</dbReference>
<dbReference type="OMA" id="HCRKPVY"/>
<sequence>IDSSAGPWPWPCPSRFQAPPTPQPVLANGVASCDNSSAVGPSGSTQGLGPGAAENTRAADGTSSRLVNGTDCERHSRPRQGALLPGPNKLYCGAVLGDSPWLLTAARCRKVFRIHLGHHCLSRICESGQQLFQGIKSIPHPGCSHPGHSSDLTLIKLNKRIRETLHVRPISISSHCPSAGTSCLVSGGKQPAVPRVTTFPRVLQCLNITVLSDDRCKTAYPNQIGDTMLCAGDQAGRDSCKGDSGGPVVCSGSLQGLVSWGDLPCTQPNRPGVYTNLRRFSKWTQDTMQSNS</sequence>
<dbReference type="PANTHER" id="PTHR24271">
    <property type="entry name" value="KALLIKREIN-RELATED"/>
    <property type="match status" value="1"/>
</dbReference>
<dbReference type="Pfam" id="PF00089">
    <property type="entry name" value="Trypsin"/>
    <property type="match status" value="1"/>
</dbReference>
<organism evidence="8">
    <name type="scientific">Balaenoptera musculus</name>
    <name type="common">Blue whale</name>
    <dbReference type="NCBI Taxonomy" id="9771"/>
    <lineage>
        <taxon>Eukaryota</taxon>
        <taxon>Metazoa</taxon>
        <taxon>Chordata</taxon>
        <taxon>Craniata</taxon>
        <taxon>Vertebrata</taxon>
        <taxon>Euteleostomi</taxon>
        <taxon>Mammalia</taxon>
        <taxon>Eutheria</taxon>
        <taxon>Laurasiatheria</taxon>
        <taxon>Artiodactyla</taxon>
        <taxon>Whippomorpha</taxon>
        <taxon>Cetacea</taxon>
        <taxon>Mysticeti</taxon>
        <taxon>Balaenopteridae</taxon>
        <taxon>Balaenoptera</taxon>
    </lineage>
</organism>
<dbReference type="Ensembl" id="ENSBMST00010025275.1">
    <property type="protein sequence ID" value="ENSBMSP00010022949.1"/>
    <property type="gene ID" value="ENSBMSG00010016525.1"/>
</dbReference>
<evidence type="ECO:0000256" key="1">
    <source>
        <dbReference type="ARBA" id="ARBA00009228"/>
    </source>
</evidence>
<protein>
    <submittedName>
        <fullName evidence="8">Kallikrein related peptidase 5</fullName>
    </submittedName>
</protein>
<keyword evidence="5" id="KW-1015">Disulfide bond</keyword>
<dbReference type="GO" id="GO:0006508">
    <property type="term" value="P:proteolysis"/>
    <property type="evidence" value="ECO:0007669"/>
    <property type="project" value="UniProtKB-KW"/>
</dbReference>
<dbReference type="Gene3D" id="2.40.10.10">
    <property type="entry name" value="Trypsin-like serine proteases"/>
    <property type="match status" value="2"/>
</dbReference>
<comment type="similarity">
    <text evidence="1">Belongs to the peptidase S1 family. Snake venom subfamily.</text>
</comment>
<dbReference type="InterPro" id="IPR001254">
    <property type="entry name" value="Trypsin_dom"/>
</dbReference>
<dbReference type="InterPro" id="IPR033116">
    <property type="entry name" value="TRYPSIN_SER"/>
</dbReference>
<dbReference type="InterPro" id="IPR043504">
    <property type="entry name" value="Peptidase_S1_PA_chymotrypsin"/>
</dbReference>
<proteinExistence type="inferred from homology"/>
<dbReference type="GO" id="GO:0045745">
    <property type="term" value="P:positive regulation of G protein-coupled receptor signaling pathway"/>
    <property type="evidence" value="ECO:0007669"/>
    <property type="project" value="Ensembl"/>
</dbReference>
<keyword evidence="4" id="KW-0720">Serine protease</keyword>
<dbReference type="GeneTree" id="ENSGT01020000230389"/>